<dbReference type="EMBL" id="JAANBB010000120">
    <property type="protein sequence ID" value="KAF7549512.1"/>
    <property type="molecule type" value="Genomic_DNA"/>
</dbReference>
<dbReference type="InterPro" id="IPR011042">
    <property type="entry name" value="6-blade_b-propeller_TolB-like"/>
</dbReference>
<keyword evidence="2" id="KW-1185">Reference proteome</keyword>
<organism evidence="1 2">
    <name type="scientific">Cylindrodendrum hubeiense</name>
    <dbReference type="NCBI Taxonomy" id="595255"/>
    <lineage>
        <taxon>Eukaryota</taxon>
        <taxon>Fungi</taxon>
        <taxon>Dikarya</taxon>
        <taxon>Ascomycota</taxon>
        <taxon>Pezizomycotina</taxon>
        <taxon>Sordariomycetes</taxon>
        <taxon>Hypocreomycetidae</taxon>
        <taxon>Hypocreales</taxon>
        <taxon>Nectriaceae</taxon>
        <taxon>Cylindrodendrum</taxon>
    </lineage>
</organism>
<dbReference type="OrthoDB" id="10265322at2759"/>
<sequence>MPRCLSSLSVFVTDTTQLPSPASSHTPPDLALSCLITMTWIVSASSLLVAASIVSASVFVPPPPKPEPIKVVELPLPPVSANTAPGSCNAAINPHGTGCVAQIGGGSTTATIGIMAQGDFLPDSKHVITMVTFVGAPEAPDSASIYDGEQIILVKTDGSTFPNGDSWKCITCGVPAANRVGMTELLDYPQAFNDGKRILAGDNVIDCGNHDLASRHCTPNVTFVHPIRWETSALGDGYGGKVRELRLHPDSVHLGFSSFYSNNGKLGQHAYFSRLQFNPSPTTGLPLVPRYDLVNVTSMFDPDGVQPISSNGKDLRVNIDAITVGELRGFSGRGHEAIYIGFPVESSNIDAFAIHLRTGKIRRLTSHPEYVDPIHVSPDDEWSVIEDTRGSGRQMFMAGMRGIPPITDLLTTSVTTATRNNGPRRFFQPFLLDRYGDRGNYFGQKINGPGRGVPGSGHVNDPEWNAMAEPRWSPDMTKIVYWQAQTISPECGGNNPLRCYPSTAPGGRTYRLMMAKLTSRKPKKLSPVKEASDEIPWGRPYVPGSLVTGSPDVAAGKFTLKGKVAGHASVNLINKAGTTLIGTVAVTYHGYSDDGKAFINGWENVTAQSISATVNRVHWFSNLVQTRRDGYLATKKTSPNGFHLQLDVLRNFFNANGTLTTTINGVVYRQPLNNA</sequence>
<comment type="caution">
    <text evidence="1">The sequence shown here is derived from an EMBL/GenBank/DDBJ whole genome shotgun (WGS) entry which is preliminary data.</text>
</comment>
<reference evidence="1" key="1">
    <citation type="submission" date="2020-03" db="EMBL/GenBank/DDBJ databases">
        <title>Draft Genome Sequence of Cylindrodendrum hubeiense.</title>
        <authorList>
            <person name="Buettner E."/>
            <person name="Kellner H."/>
        </authorList>
    </citation>
    <scope>NUCLEOTIDE SEQUENCE</scope>
    <source>
        <strain evidence="1">IHI 201604</strain>
    </source>
</reference>
<name>A0A9P5LFA7_9HYPO</name>
<dbReference type="Proteomes" id="UP000722485">
    <property type="component" value="Unassembled WGS sequence"/>
</dbReference>
<protein>
    <recommendedName>
        <fullName evidence="3">Saponin hydrolase</fullName>
    </recommendedName>
</protein>
<proteinExistence type="predicted"/>
<gene>
    <name evidence="1" type="ORF">G7Z17_g6336</name>
</gene>
<dbReference type="AlphaFoldDB" id="A0A9P5LFA7"/>
<accession>A0A9P5LFA7</accession>
<evidence type="ECO:0000313" key="2">
    <source>
        <dbReference type="Proteomes" id="UP000722485"/>
    </source>
</evidence>
<evidence type="ECO:0000313" key="1">
    <source>
        <dbReference type="EMBL" id="KAF7549512.1"/>
    </source>
</evidence>
<evidence type="ECO:0008006" key="3">
    <source>
        <dbReference type="Google" id="ProtNLM"/>
    </source>
</evidence>
<dbReference type="Gene3D" id="2.120.10.30">
    <property type="entry name" value="TolB, C-terminal domain"/>
    <property type="match status" value="1"/>
</dbReference>